<evidence type="ECO:0000256" key="5">
    <source>
        <dbReference type="SAM" id="MobiDB-lite"/>
    </source>
</evidence>
<dbReference type="GO" id="GO:0005886">
    <property type="term" value="C:plasma membrane"/>
    <property type="evidence" value="ECO:0007669"/>
    <property type="project" value="TreeGrafter"/>
</dbReference>
<evidence type="ECO:0000256" key="6">
    <source>
        <dbReference type="SAM" id="Phobius"/>
    </source>
</evidence>
<organism evidence="7 8">
    <name type="scientific">Mycena rosella</name>
    <name type="common">Pink bonnet</name>
    <name type="synonym">Agaricus rosellus</name>
    <dbReference type="NCBI Taxonomy" id="1033263"/>
    <lineage>
        <taxon>Eukaryota</taxon>
        <taxon>Fungi</taxon>
        <taxon>Dikarya</taxon>
        <taxon>Basidiomycota</taxon>
        <taxon>Agaricomycotina</taxon>
        <taxon>Agaricomycetes</taxon>
        <taxon>Agaricomycetidae</taxon>
        <taxon>Agaricales</taxon>
        <taxon>Marasmiineae</taxon>
        <taxon>Mycenaceae</taxon>
        <taxon>Mycena</taxon>
    </lineage>
</organism>
<feature type="transmembrane region" description="Helical" evidence="6">
    <location>
        <begin position="23"/>
        <end position="43"/>
    </location>
</feature>
<dbReference type="Gene3D" id="1.20.1070.10">
    <property type="entry name" value="Rhodopsin 7-helix transmembrane proteins"/>
    <property type="match status" value="1"/>
</dbReference>
<evidence type="ECO:0000313" key="7">
    <source>
        <dbReference type="EMBL" id="KAJ7667159.1"/>
    </source>
</evidence>
<feature type="transmembrane region" description="Helical" evidence="6">
    <location>
        <begin position="95"/>
        <end position="115"/>
    </location>
</feature>
<feature type="transmembrane region" description="Helical" evidence="6">
    <location>
        <begin position="176"/>
        <end position="199"/>
    </location>
</feature>
<dbReference type="AlphaFoldDB" id="A0AAD7G7G9"/>
<feature type="transmembrane region" description="Helical" evidence="6">
    <location>
        <begin position="237"/>
        <end position="260"/>
    </location>
</feature>
<name>A0AAD7G7G9_MYCRO</name>
<accession>A0AAD7G7G9</accession>
<evidence type="ECO:0000256" key="2">
    <source>
        <dbReference type="ARBA" id="ARBA00022692"/>
    </source>
</evidence>
<keyword evidence="2 6" id="KW-0812">Transmembrane</keyword>
<dbReference type="PANTHER" id="PTHR23112:SF0">
    <property type="entry name" value="TRANSMEMBRANE PROTEIN 116"/>
    <property type="match status" value="1"/>
</dbReference>
<comment type="subcellular location">
    <subcellularLocation>
        <location evidence="1">Membrane</location>
        <topology evidence="1">Multi-pass membrane protein</topology>
    </subcellularLocation>
</comment>
<evidence type="ECO:0000256" key="1">
    <source>
        <dbReference type="ARBA" id="ARBA00004141"/>
    </source>
</evidence>
<evidence type="ECO:0000256" key="4">
    <source>
        <dbReference type="ARBA" id="ARBA00023136"/>
    </source>
</evidence>
<feature type="transmembrane region" description="Helical" evidence="6">
    <location>
        <begin position="127"/>
        <end position="145"/>
    </location>
</feature>
<keyword evidence="4 6" id="KW-0472">Membrane</keyword>
<keyword evidence="3 6" id="KW-1133">Transmembrane helix</keyword>
<sequence>MTLSRPHTPTVLDEQIGNLIDGLVLPGVCLIIVVLCAFAYTAWHPVSRPYLNRVSFRLLCFALIGNLLFGITWFVSIKFSGPSAGCSFVPCAINFSIMFSGGIFFCMALNLELVLVHQIRGQTMEKYYVLGTFLLSALCSIVPYASGKFGWNEFNQSCWFSAADERTMIKWLVGTLSFWVLLMSTGEALVFLAIVGYLISHEITIRRLRSRSTDTDNYYAEEYTSPKSRIAMYRNTILRIGLYPLVSCLINFSTCIIDLYEVAYQDKTPILTELDWRLDIADLVIYSSRPLIYGVLAVTDPAFLRALLELRRSVETHSVKQGVAVHFATTTDVASTNWNATEHHLGGSAQPVALEAMETDQSSPADNLKEPTRRGSMGGLHTRRGSAVVDLVSQI</sequence>
<evidence type="ECO:0000313" key="8">
    <source>
        <dbReference type="Proteomes" id="UP001221757"/>
    </source>
</evidence>
<protein>
    <recommendedName>
        <fullName evidence="9">G-protein coupled receptors family 2 profile 2 domain-containing protein</fullName>
    </recommendedName>
</protein>
<dbReference type="EMBL" id="JARKIE010000205">
    <property type="protein sequence ID" value="KAJ7667159.1"/>
    <property type="molecule type" value="Genomic_DNA"/>
</dbReference>
<dbReference type="GO" id="GO:0004930">
    <property type="term" value="F:G protein-coupled receptor activity"/>
    <property type="evidence" value="ECO:0007669"/>
    <property type="project" value="TreeGrafter"/>
</dbReference>
<dbReference type="PANTHER" id="PTHR23112">
    <property type="entry name" value="G PROTEIN-COUPLED RECEPTOR 157-RELATED"/>
    <property type="match status" value="1"/>
</dbReference>
<feature type="transmembrane region" description="Helical" evidence="6">
    <location>
        <begin position="55"/>
        <end position="75"/>
    </location>
</feature>
<evidence type="ECO:0008006" key="9">
    <source>
        <dbReference type="Google" id="ProtNLM"/>
    </source>
</evidence>
<dbReference type="GO" id="GO:0007189">
    <property type="term" value="P:adenylate cyclase-activating G protein-coupled receptor signaling pathway"/>
    <property type="evidence" value="ECO:0007669"/>
    <property type="project" value="TreeGrafter"/>
</dbReference>
<dbReference type="Proteomes" id="UP001221757">
    <property type="component" value="Unassembled WGS sequence"/>
</dbReference>
<keyword evidence="8" id="KW-1185">Reference proteome</keyword>
<gene>
    <name evidence="7" type="ORF">B0H17DRAFT_1089168</name>
</gene>
<feature type="region of interest" description="Disordered" evidence="5">
    <location>
        <begin position="356"/>
        <end position="381"/>
    </location>
</feature>
<reference evidence="7" key="1">
    <citation type="submission" date="2023-03" db="EMBL/GenBank/DDBJ databases">
        <title>Massive genome expansion in bonnet fungi (Mycena s.s.) driven by repeated elements and novel gene families across ecological guilds.</title>
        <authorList>
            <consortium name="Lawrence Berkeley National Laboratory"/>
            <person name="Harder C.B."/>
            <person name="Miyauchi S."/>
            <person name="Viragh M."/>
            <person name="Kuo A."/>
            <person name="Thoen E."/>
            <person name="Andreopoulos B."/>
            <person name="Lu D."/>
            <person name="Skrede I."/>
            <person name="Drula E."/>
            <person name="Henrissat B."/>
            <person name="Morin E."/>
            <person name="Kohler A."/>
            <person name="Barry K."/>
            <person name="LaButti K."/>
            <person name="Morin E."/>
            <person name="Salamov A."/>
            <person name="Lipzen A."/>
            <person name="Mereny Z."/>
            <person name="Hegedus B."/>
            <person name="Baldrian P."/>
            <person name="Stursova M."/>
            <person name="Weitz H."/>
            <person name="Taylor A."/>
            <person name="Grigoriev I.V."/>
            <person name="Nagy L.G."/>
            <person name="Martin F."/>
            <person name="Kauserud H."/>
        </authorList>
    </citation>
    <scope>NUCLEOTIDE SEQUENCE</scope>
    <source>
        <strain evidence="7">CBHHK067</strain>
    </source>
</reference>
<comment type="caution">
    <text evidence="7">The sequence shown here is derived from an EMBL/GenBank/DDBJ whole genome shotgun (WGS) entry which is preliminary data.</text>
</comment>
<proteinExistence type="predicted"/>
<evidence type="ECO:0000256" key="3">
    <source>
        <dbReference type="ARBA" id="ARBA00022989"/>
    </source>
</evidence>